<reference evidence="1" key="2">
    <citation type="submission" date="2022-06" db="UniProtKB">
        <authorList>
            <consortium name="EnsemblMetazoa"/>
        </authorList>
    </citation>
    <scope>IDENTIFICATION</scope>
</reference>
<name>A0A8R1XUF4_ONCVO</name>
<dbReference type="AlphaFoldDB" id="A0A8R1XUF4"/>
<dbReference type="Proteomes" id="UP000024404">
    <property type="component" value="Unassembled WGS sequence"/>
</dbReference>
<protein>
    <submittedName>
        <fullName evidence="1">Uncharacterized protein</fullName>
    </submittedName>
</protein>
<reference evidence="2" key="1">
    <citation type="submission" date="2013-10" db="EMBL/GenBank/DDBJ databases">
        <title>Genome sequencing of Onchocerca volvulus.</title>
        <authorList>
            <person name="Cotton J."/>
            <person name="Tsai J."/>
            <person name="Stanley E."/>
            <person name="Tracey A."/>
            <person name="Holroyd N."/>
            <person name="Lustigman S."/>
            <person name="Berriman M."/>
        </authorList>
    </citation>
    <scope>NUCLEOTIDE SEQUENCE</scope>
</reference>
<accession>A0A8R1XUF4</accession>
<proteinExistence type="predicted"/>
<dbReference type="EnsemblMetazoa" id="OVOC2853.1">
    <property type="protein sequence ID" value="OVOC2853.1"/>
    <property type="gene ID" value="WBGene00239662"/>
</dbReference>
<dbReference type="EMBL" id="CMVM020000076">
    <property type="status" value="NOT_ANNOTATED_CDS"/>
    <property type="molecule type" value="Genomic_DNA"/>
</dbReference>
<evidence type="ECO:0000313" key="2">
    <source>
        <dbReference type="Proteomes" id="UP000024404"/>
    </source>
</evidence>
<sequence>MTISRNPEAEPLRTGNYGEVCEQFNQFRKNSPLNWLRNIGNDLLPLSKTNNNNSSQQSKLEAEICGHGTVLIFANDENE</sequence>
<keyword evidence="2" id="KW-1185">Reference proteome</keyword>
<evidence type="ECO:0000313" key="1">
    <source>
        <dbReference type="EnsemblMetazoa" id="OVOC2853.1"/>
    </source>
</evidence>
<organism evidence="1 2">
    <name type="scientific">Onchocerca volvulus</name>
    <dbReference type="NCBI Taxonomy" id="6282"/>
    <lineage>
        <taxon>Eukaryota</taxon>
        <taxon>Metazoa</taxon>
        <taxon>Ecdysozoa</taxon>
        <taxon>Nematoda</taxon>
        <taxon>Chromadorea</taxon>
        <taxon>Rhabditida</taxon>
        <taxon>Spirurina</taxon>
        <taxon>Spiruromorpha</taxon>
        <taxon>Filarioidea</taxon>
        <taxon>Onchocercidae</taxon>
        <taxon>Onchocerca</taxon>
    </lineage>
</organism>